<sequence length="59" mass="7089">MKYKNCPAKPLEQAEILPFVQQFWSWADRMREIGNNPDLFHIPDITFRRNNRWIGKVTA</sequence>
<protein>
    <submittedName>
        <fullName evidence="1">Uncharacterized protein</fullName>
    </submittedName>
</protein>
<proteinExistence type="predicted"/>
<evidence type="ECO:0000313" key="1">
    <source>
        <dbReference type="EMBL" id="AIQ56797.1"/>
    </source>
</evidence>
<evidence type="ECO:0000313" key="2">
    <source>
        <dbReference type="Proteomes" id="UP000029518"/>
    </source>
</evidence>
<keyword evidence="2" id="KW-1185">Reference proteome</keyword>
<organism evidence="1 2">
    <name type="scientific">Paenibacillus borealis</name>
    <dbReference type="NCBI Taxonomy" id="160799"/>
    <lineage>
        <taxon>Bacteria</taxon>
        <taxon>Bacillati</taxon>
        <taxon>Bacillota</taxon>
        <taxon>Bacilli</taxon>
        <taxon>Bacillales</taxon>
        <taxon>Paenibacillaceae</taxon>
        <taxon>Paenibacillus</taxon>
    </lineage>
</organism>
<reference evidence="1" key="1">
    <citation type="submission" date="2014-08" db="EMBL/GenBank/DDBJ databases">
        <title>Comparative genomics of the Paenibacillus odorifer group.</title>
        <authorList>
            <person name="den Bakker H.C."/>
            <person name="Tsai Y.-C.Y.-C."/>
            <person name="Martin N."/>
            <person name="Korlach J."/>
            <person name="Wiedmann M."/>
        </authorList>
    </citation>
    <scope>NUCLEOTIDE SEQUENCE [LARGE SCALE GENOMIC DNA]</scope>
    <source>
        <strain evidence="1">DSM 13188</strain>
    </source>
</reference>
<dbReference type="AlphaFoldDB" id="A0A089L7L1"/>
<dbReference type="KEGG" id="pbd:PBOR_07480"/>
<dbReference type="RefSeq" id="WP_042211083.1">
    <property type="nucleotide sequence ID" value="NZ_CP009285.1"/>
</dbReference>
<name>A0A089L7L1_PAEBO</name>
<dbReference type="OrthoDB" id="6397886at2"/>
<dbReference type="HOGENOM" id="CLU_2956184_0_0_9"/>
<dbReference type="EMBL" id="CP009285">
    <property type="protein sequence ID" value="AIQ56797.1"/>
    <property type="molecule type" value="Genomic_DNA"/>
</dbReference>
<accession>A0A089L7L1</accession>
<gene>
    <name evidence="1" type="ORF">PBOR_07480</name>
</gene>
<dbReference type="Proteomes" id="UP000029518">
    <property type="component" value="Chromosome"/>
</dbReference>